<organism evidence="1 2">
    <name type="scientific">Opisthorchis felineus</name>
    <dbReference type="NCBI Taxonomy" id="147828"/>
    <lineage>
        <taxon>Eukaryota</taxon>
        <taxon>Metazoa</taxon>
        <taxon>Spiralia</taxon>
        <taxon>Lophotrochozoa</taxon>
        <taxon>Platyhelminthes</taxon>
        <taxon>Trematoda</taxon>
        <taxon>Digenea</taxon>
        <taxon>Opisthorchiida</taxon>
        <taxon>Opisthorchiata</taxon>
        <taxon>Opisthorchiidae</taxon>
        <taxon>Opisthorchis</taxon>
    </lineage>
</organism>
<comment type="caution">
    <text evidence="1">The sequence shown here is derived from an EMBL/GenBank/DDBJ whole genome shotgun (WGS) entry which is preliminary data.</text>
</comment>
<feature type="non-terminal residue" evidence="1">
    <location>
        <position position="1"/>
    </location>
</feature>
<evidence type="ECO:0000313" key="1">
    <source>
        <dbReference type="EMBL" id="TGZ61212.1"/>
    </source>
</evidence>
<accession>A0A4S2LCP4</accession>
<gene>
    <name evidence="1" type="ORF">CRM22_008096</name>
</gene>
<proteinExistence type="predicted"/>
<dbReference type="EMBL" id="SJOL01008062">
    <property type="protein sequence ID" value="TGZ61212.1"/>
    <property type="molecule type" value="Genomic_DNA"/>
</dbReference>
<keyword evidence="2" id="KW-1185">Reference proteome</keyword>
<protein>
    <submittedName>
        <fullName evidence="1">Uncharacterized protein</fullName>
    </submittedName>
</protein>
<dbReference type="AlphaFoldDB" id="A0A4S2LCP4"/>
<reference evidence="1 2" key="1">
    <citation type="journal article" date="2019" name="BMC Genomics">
        <title>New insights from Opisthorchis felineus genome: update on genomics of the epidemiologically important liver flukes.</title>
        <authorList>
            <person name="Ershov N.I."/>
            <person name="Mordvinov V.A."/>
            <person name="Prokhortchouk E.B."/>
            <person name="Pakharukova M.Y."/>
            <person name="Gunbin K.V."/>
            <person name="Ustyantsev K."/>
            <person name="Genaev M.A."/>
            <person name="Blinov A.G."/>
            <person name="Mazur A."/>
            <person name="Boulygina E."/>
            <person name="Tsygankova S."/>
            <person name="Khrameeva E."/>
            <person name="Chekanov N."/>
            <person name="Fan G."/>
            <person name="Xiao A."/>
            <person name="Zhang H."/>
            <person name="Xu X."/>
            <person name="Yang H."/>
            <person name="Solovyev V."/>
            <person name="Lee S.M."/>
            <person name="Liu X."/>
            <person name="Afonnikov D.A."/>
            <person name="Skryabin K.G."/>
        </authorList>
    </citation>
    <scope>NUCLEOTIDE SEQUENCE [LARGE SCALE GENOMIC DNA]</scope>
    <source>
        <strain evidence="1">AK-0245</strain>
        <tissue evidence="1">Whole organism</tissue>
    </source>
</reference>
<name>A0A4S2LCP4_OPIFE</name>
<sequence length="62" mass="7100">ERNKRSIEHHTQSDRNAVNISSKALKEIAEVLELNARENNFAHSCVCEVKYQNGSSTFHETK</sequence>
<dbReference type="Proteomes" id="UP000308267">
    <property type="component" value="Unassembled WGS sequence"/>
</dbReference>
<evidence type="ECO:0000313" key="2">
    <source>
        <dbReference type="Proteomes" id="UP000308267"/>
    </source>
</evidence>